<organism evidence="1 2">
    <name type="scientific">Homarus americanus</name>
    <name type="common">American lobster</name>
    <dbReference type="NCBI Taxonomy" id="6706"/>
    <lineage>
        <taxon>Eukaryota</taxon>
        <taxon>Metazoa</taxon>
        <taxon>Ecdysozoa</taxon>
        <taxon>Arthropoda</taxon>
        <taxon>Crustacea</taxon>
        <taxon>Multicrustacea</taxon>
        <taxon>Malacostraca</taxon>
        <taxon>Eumalacostraca</taxon>
        <taxon>Eucarida</taxon>
        <taxon>Decapoda</taxon>
        <taxon>Pleocyemata</taxon>
        <taxon>Astacidea</taxon>
        <taxon>Nephropoidea</taxon>
        <taxon>Nephropidae</taxon>
        <taxon>Homarus</taxon>
    </lineage>
</organism>
<name>A0A8J5N506_HOMAM</name>
<dbReference type="AlphaFoldDB" id="A0A8J5N506"/>
<proteinExistence type="predicted"/>
<accession>A0A8J5N506</accession>
<comment type="caution">
    <text evidence="1">The sequence shown here is derived from an EMBL/GenBank/DDBJ whole genome shotgun (WGS) entry which is preliminary data.</text>
</comment>
<dbReference type="EMBL" id="JAHLQT010009549">
    <property type="protein sequence ID" value="KAG7173526.1"/>
    <property type="molecule type" value="Genomic_DNA"/>
</dbReference>
<dbReference type="Proteomes" id="UP000747542">
    <property type="component" value="Unassembled WGS sequence"/>
</dbReference>
<protein>
    <submittedName>
        <fullName evidence="1">Uncharacterized protein</fullName>
    </submittedName>
</protein>
<reference evidence="1" key="1">
    <citation type="journal article" date="2021" name="Sci. Adv.">
        <title>The American lobster genome reveals insights on longevity, neural, and immune adaptations.</title>
        <authorList>
            <person name="Polinski J.M."/>
            <person name="Zimin A.V."/>
            <person name="Clark K.F."/>
            <person name="Kohn A.B."/>
            <person name="Sadowski N."/>
            <person name="Timp W."/>
            <person name="Ptitsyn A."/>
            <person name="Khanna P."/>
            <person name="Romanova D.Y."/>
            <person name="Williams P."/>
            <person name="Greenwood S.J."/>
            <person name="Moroz L.L."/>
            <person name="Walt D.R."/>
            <person name="Bodnar A.G."/>
        </authorList>
    </citation>
    <scope>NUCLEOTIDE SEQUENCE</scope>
    <source>
        <strain evidence="1">GMGI-L3</strain>
    </source>
</reference>
<evidence type="ECO:0000313" key="1">
    <source>
        <dbReference type="EMBL" id="KAG7173526.1"/>
    </source>
</evidence>
<gene>
    <name evidence="1" type="ORF">Hamer_G020151</name>
</gene>
<evidence type="ECO:0000313" key="2">
    <source>
        <dbReference type="Proteomes" id="UP000747542"/>
    </source>
</evidence>
<keyword evidence="2" id="KW-1185">Reference proteome</keyword>
<sequence length="146" mass="15785">MKLLPTLQPLSVTNMSPAGLPTFPSKVTNISPLVLPTYPQLGINQKMPSTVLPLPLNNILPACLCPNNNITNSATLFSQPLPTIFYCARNKATHGHQTLALGDKLPYLSEHVLAVALIAGMTVTLAEATGREDERRLLSAKCHEDF</sequence>